<gene>
    <name evidence="2" type="ORF">SISNIDRAFT_14557</name>
</gene>
<feature type="region of interest" description="Disordered" evidence="1">
    <location>
        <begin position="1"/>
        <end position="37"/>
    </location>
</feature>
<name>A0A165AKU0_9AGAM</name>
<protein>
    <submittedName>
        <fullName evidence="2">Uncharacterized protein</fullName>
    </submittedName>
</protein>
<sequence length="232" mass="26603">MSKRLASFGGPSTPPPRSKQAQFVPSPSSPSRVTESTYHRKARSLLYEFRTAARTWDDLILHDGLRAAKTLIDTRTELDNELGTLPAGTQPRTRLVGPKLAIMDEKISELDAILAKLKKQFYKMNHVVDSLETLMFEAQKVKGWQWVQEEPLWTTWSLHHFYQHLANLTRLYSRSLFSHEHDVETLRPHSVSFEDSRNAINDWTSQPHLGETLLELEDLYGIEVDRPQPVSG</sequence>
<organism evidence="2 3">
    <name type="scientific">Sistotremastrum niveocremeum HHB9708</name>
    <dbReference type="NCBI Taxonomy" id="1314777"/>
    <lineage>
        <taxon>Eukaryota</taxon>
        <taxon>Fungi</taxon>
        <taxon>Dikarya</taxon>
        <taxon>Basidiomycota</taxon>
        <taxon>Agaricomycotina</taxon>
        <taxon>Agaricomycetes</taxon>
        <taxon>Sistotremastrales</taxon>
        <taxon>Sistotremastraceae</taxon>
        <taxon>Sertulicium</taxon>
        <taxon>Sertulicium niveocremeum</taxon>
    </lineage>
</organism>
<feature type="compositionally biased region" description="Polar residues" evidence="1">
    <location>
        <begin position="19"/>
        <end position="36"/>
    </location>
</feature>
<dbReference type="OrthoDB" id="17066at2759"/>
<evidence type="ECO:0000313" key="3">
    <source>
        <dbReference type="Proteomes" id="UP000076722"/>
    </source>
</evidence>
<dbReference type="EMBL" id="KV419394">
    <property type="protein sequence ID" value="KZS99177.1"/>
    <property type="molecule type" value="Genomic_DNA"/>
</dbReference>
<reference evidence="2 3" key="1">
    <citation type="journal article" date="2016" name="Mol. Biol. Evol.">
        <title>Comparative Genomics of Early-Diverging Mushroom-Forming Fungi Provides Insights into the Origins of Lignocellulose Decay Capabilities.</title>
        <authorList>
            <person name="Nagy L.G."/>
            <person name="Riley R."/>
            <person name="Tritt A."/>
            <person name="Adam C."/>
            <person name="Daum C."/>
            <person name="Floudas D."/>
            <person name="Sun H."/>
            <person name="Yadav J.S."/>
            <person name="Pangilinan J."/>
            <person name="Larsson K.H."/>
            <person name="Matsuura K."/>
            <person name="Barry K."/>
            <person name="Labutti K."/>
            <person name="Kuo R."/>
            <person name="Ohm R.A."/>
            <person name="Bhattacharya S.S."/>
            <person name="Shirouzu T."/>
            <person name="Yoshinaga Y."/>
            <person name="Martin F.M."/>
            <person name="Grigoriev I.V."/>
            <person name="Hibbett D.S."/>
        </authorList>
    </citation>
    <scope>NUCLEOTIDE SEQUENCE [LARGE SCALE GENOMIC DNA]</scope>
    <source>
        <strain evidence="2 3">HHB9708</strain>
    </source>
</reference>
<evidence type="ECO:0000256" key="1">
    <source>
        <dbReference type="SAM" id="MobiDB-lite"/>
    </source>
</evidence>
<evidence type="ECO:0000313" key="2">
    <source>
        <dbReference type="EMBL" id="KZS99177.1"/>
    </source>
</evidence>
<accession>A0A165AKU0</accession>
<dbReference type="AlphaFoldDB" id="A0A165AKU0"/>
<keyword evidence="3" id="KW-1185">Reference proteome</keyword>
<proteinExistence type="predicted"/>
<dbReference type="Proteomes" id="UP000076722">
    <property type="component" value="Unassembled WGS sequence"/>
</dbReference>